<sequence>MSKGTIQQLLLITDGCSNQGEDPVAVSSSIAQKGVSVNVIGVLDDDSTEQPMGLSEVNEIADAGNGVSRIVYADALSDTVQMVTKQAMTQTIQGFVSNEIKAIFGHEVKEDELTPETRGEIQEVVEELEETCNLNICILVDTSASMQHKMEAVKEAIDDLVISLHARTGNHLYTIYQYPAKKNVVKELMPWVNDQKSVAKVFPRLAAGGITPTGTAMMKVLQAFDHLPTEGSRGEDSNEIIDQSYGTSF</sequence>
<dbReference type="OrthoDB" id="2960279at2"/>
<dbReference type="Pfam" id="PF00092">
    <property type="entry name" value="VWA"/>
    <property type="match status" value="1"/>
</dbReference>
<evidence type="ECO:0000256" key="1">
    <source>
        <dbReference type="SAM" id="MobiDB-lite"/>
    </source>
</evidence>
<dbReference type="PROSITE" id="PS50234">
    <property type="entry name" value="VWFA"/>
    <property type="match status" value="2"/>
</dbReference>
<feature type="domain" description="VWFA" evidence="2">
    <location>
        <begin position="1"/>
        <end position="92"/>
    </location>
</feature>
<reference evidence="3 4" key="1">
    <citation type="submission" date="2017-06" db="EMBL/GenBank/DDBJ databases">
        <title>the draft geome sequence of Illustriluteabacillus marina B3227.</title>
        <authorList>
            <person name="He R.-H."/>
            <person name="Du Z.-J."/>
        </authorList>
    </citation>
    <scope>NUCLEOTIDE SEQUENCE [LARGE SCALE GENOMIC DNA]</scope>
    <source>
        <strain evidence="3 4">B3227</strain>
    </source>
</reference>
<organism evidence="3 4">
    <name type="scientific">Halalkalibacillus sediminis</name>
    <dbReference type="NCBI Taxonomy" id="2018042"/>
    <lineage>
        <taxon>Bacteria</taxon>
        <taxon>Bacillati</taxon>
        <taxon>Bacillota</taxon>
        <taxon>Bacilli</taxon>
        <taxon>Bacillales</taxon>
        <taxon>Bacillaceae</taxon>
        <taxon>Halalkalibacillus</taxon>
    </lineage>
</organism>
<dbReference type="EMBL" id="PJNH01000003">
    <property type="protein sequence ID" value="PKR77514.1"/>
    <property type="molecule type" value="Genomic_DNA"/>
</dbReference>
<comment type="caution">
    <text evidence="3">The sequence shown here is derived from an EMBL/GenBank/DDBJ whole genome shotgun (WGS) entry which is preliminary data.</text>
</comment>
<dbReference type="InterPro" id="IPR036465">
    <property type="entry name" value="vWFA_dom_sf"/>
</dbReference>
<dbReference type="InterPro" id="IPR002035">
    <property type="entry name" value="VWF_A"/>
</dbReference>
<evidence type="ECO:0000313" key="3">
    <source>
        <dbReference type="EMBL" id="PKR77514.1"/>
    </source>
</evidence>
<dbReference type="AlphaFoldDB" id="A0A2I0QT87"/>
<dbReference type="Pfam" id="PF13768">
    <property type="entry name" value="VWA_3"/>
    <property type="match status" value="1"/>
</dbReference>
<keyword evidence="4" id="KW-1185">Reference proteome</keyword>
<dbReference type="RefSeq" id="WP_101332342.1">
    <property type="nucleotide sequence ID" value="NZ_PJNH01000003.1"/>
</dbReference>
<evidence type="ECO:0000259" key="2">
    <source>
        <dbReference type="PROSITE" id="PS50234"/>
    </source>
</evidence>
<dbReference type="CDD" id="cd00198">
    <property type="entry name" value="vWFA"/>
    <property type="match status" value="1"/>
</dbReference>
<feature type="region of interest" description="Disordered" evidence="1">
    <location>
        <begin position="228"/>
        <end position="249"/>
    </location>
</feature>
<name>A0A2I0QT87_9BACI</name>
<dbReference type="Proteomes" id="UP000243524">
    <property type="component" value="Unassembled WGS sequence"/>
</dbReference>
<gene>
    <name evidence="3" type="ORF">CEY16_12385</name>
</gene>
<accession>A0A2I0QT87</accession>
<feature type="domain" description="VWFA" evidence="2">
    <location>
        <begin position="135"/>
        <end position="241"/>
    </location>
</feature>
<proteinExistence type="predicted"/>
<dbReference type="SUPFAM" id="SSF53300">
    <property type="entry name" value="vWA-like"/>
    <property type="match status" value="2"/>
</dbReference>
<protein>
    <recommendedName>
        <fullName evidence="2">VWFA domain-containing protein</fullName>
    </recommendedName>
</protein>
<evidence type="ECO:0000313" key="4">
    <source>
        <dbReference type="Proteomes" id="UP000243524"/>
    </source>
</evidence>
<feature type="compositionally biased region" description="Polar residues" evidence="1">
    <location>
        <begin position="240"/>
        <end position="249"/>
    </location>
</feature>
<dbReference type="Gene3D" id="3.40.50.410">
    <property type="entry name" value="von Willebrand factor, type A domain"/>
    <property type="match status" value="1"/>
</dbReference>